<evidence type="ECO:0000256" key="1">
    <source>
        <dbReference type="SAM" id="MobiDB-lite"/>
    </source>
</evidence>
<gene>
    <name evidence="2" type="ORF">GCM10022207_84300</name>
</gene>
<dbReference type="RefSeq" id="WP_345554106.1">
    <property type="nucleotide sequence ID" value="NZ_BAAAZA010000050.1"/>
</dbReference>
<sequence>MTDTPPHTPPTTAHHERPFTGHQGRWEKERARAERTGHVRNDSCSNACEPVLVYERTRWGWLAWTVPGDGNLPEIPHQIGVLTPAATRLQRLALRWLTRRPAQRIGLGGIPASVRLSVASVAVVSLFTGLYAATHGIPVDVVLPAILLAPLLTEHLPERLDSRAGEHVRTVEGDAPCRYLQRLAALHSDLVAAAVSSDRYELRRSAEIGQHLLWDAAGLLQTQDTLVASDALIARERLMLHLVDQVTQSFVRSASGDDATDAGQARAWRPTPPSTHCS</sequence>
<reference evidence="3" key="1">
    <citation type="journal article" date="2019" name="Int. J. Syst. Evol. Microbiol.">
        <title>The Global Catalogue of Microorganisms (GCM) 10K type strain sequencing project: providing services to taxonomists for standard genome sequencing and annotation.</title>
        <authorList>
            <consortium name="The Broad Institute Genomics Platform"/>
            <consortium name="The Broad Institute Genome Sequencing Center for Infectious Disease"/>
            <person name="Wu L."/>
            <person name="Ma J."/>
        </authorList>
    </citation>
    <scope>NUCLEOTIDE SEQUENCE [LARGE SCALE GENOMIC DNA]</scope>
    <source>
        <strain evidence="3">JCM 16578</strain>
    </source>
</reference>
<feature type="compositionally biased region" description="Basic and acidic residues" evidence="1">
    <location>
        <begin position="13"/>
        <end position="41"/>
    </location>
</feature>
<accession>A0ABP7LNK7</accession>
<dbReference type="Proteomes" id="UP001501563">
    <property type="component" value="Unassembled WGS sequence"/>
</dbReference>
<name>A0ABP7LNK7_9ACTN</name>
<evidence type="ECO:0000313" key="3">
    <source>
        <dbReference type="Proteomes" id="UP001501563"/>
    </source>
</evidence>
<evidence type="ECO:0000313" key="2">
    <source>
        <dbReference type="EMBL" id="GAA3902384.1"/>
    </source>
</evidence>
<evidence type="ECO:0008006" key="4">
    <source>
        <dbReference type="Google" id="ProtNLM"/>
    </source>
</evidence>
<dbReference type="EMBL" id="BAAAZA010000050">
    <property type="protein sequence ID" value="GAA3902384.1"/>
    <property type="molecule type" value="Genomic_DNA"/>
</dbReference>
<feature type="region of interest" description="Disordered" evidence="1">
    <location>
        <begin position="1"/>
        <end position="41"/>
    </location>
</feature>
<protein>
    <recommendedName>
        <fullName evidence="4">Integral membrane protein</fullName>
    </recommendedName>
</protein>
<organism evidence="2 3">
    <name type="scientific">Streptomyces lannensis</name>
    <dbReference type="NCBI Taxonomy" id="766498"/>
    <lineage>
        <taxon>Bacteria</taxon>
        <taxon>Bacillati</taxon>
        <taxon>Actinomycetota</taxon>
        <taxon>Actinomycetes</taxon>
        <taxon>Kitasatosporales</taxon>
        <taxon>Streptomycetaceae</taxon>
        <taxon>Streptomyces</taxon>
    </lineage>
</organism>
<comment type="caution">
    <text evidence="2">The sequence shown here is derived from an EMBL/GenBank/DDBJ whole genome shotgun (WGS) entry which is preliminary data.</text>
</comment>
<keyword evidence="3" id="KW-1185">Reference proteome</keyword>
<feature type="region of interest" description="Disordered" evidence="1">
    <location>
        <begin position="253"/>
        <end position="278"/>
    </location>
</feature>
<proteinExistence type="predicted"/>